<dbReference type="Pfam" id="PF00563">
    <property type="entry name" value="EAL"/>
    <property type="match status" value="1"/>
</dbReference>
<dbReference type="GO" id="GO:0071111">
    <property type="term" value="F:cyclic-guanylate-specific phosphodiesterase activity"/>
    <property type="evidence" value="ECO:0007669"/>
    <property type="project" value="InterPro"/>
</dbReference>
<dbReference type="NCBIfam" id="TIGR00254">
    <property type="entry name" value="GGDEF"/>
    <property type="match status" value="1"/>
</dbReference>
<dbReference type="EMBL" id="FWXH01000004">
    <property type="protein sequence ID" value="SMC22575.1"/>
    <property type="molecule type" value="Genomic_DNA"/>
</dbReference>
<dbReference type="CDD" id="cd01948">
    <property type="entry name" value="EAL"/>
    <property type="match status" value="1"/>
</dbReference>
<proteinExistence type="predicted"/>
<dbReference type="OrthoDB" id="9762141at2"/>
<dbReference type="PANTHER" id="PTHR33121">
    <property type="entry name" value="CYCLIC DI-GMP PHOSPHODIESTERASE PDEF"/>
    <property type="match status" value="1"/>
</dbReference>
<feature type="domain" description="GGDEF" evidence="2">
    <location>
        <begin position="34"/>
        <end position="162"/>
    </location>
</feature>
<gene>
    <name evidence="3" type="ORF">SAMN02745134_01642</name>
</gene>
<feature type="domain" description="EAL" evidence="1">
    <location>
        <begin position="171"/>
        <end position="425"/>
    </location>
</feature>
<dbReference type="STRING" id="1121291.SAMN02745134_01642"/>
<dbReference type="SMART" id="SM00052">
    <property type="entry name" value="EAL"/>
    <property type="match status" value="1"/>
</dbReference>
<dbReference type="PROSITE" id="PS50883">
    <property type="entry name" value="EAL"/>
    <property type="match status" value="1"/>
</dbReference>
<evidence type="ECO:0000313" key="3">
    <source>
        <dbReference type="EMBL" id="SMC22575.1"/>
    </source>
</evidence>
<dbReference type="Gene3D" id="3.30.70.270">
    <property type="match status" value="1"/>
</dbReference>
<dbReference type="InterPro" id="IPR001633">
    <property type="entry name" value="EAL_dom"/>
</dbReference>
<evidence type="ECO:0000259" key="1">
    <source>
        <dbReference type="PROSITE" id="PS50883"/>
    </source>
</evidence>
<evidence type="ECO:0000313" key="4">
    <source>
        <dbReference type="Proteomes" id="UP000192468"/>
    </source>
</evidence>
<dbReference type="SMART" id="SM00267">
    <property type="entry name" value="GGDEF"/>
    <property type="match status" value="1"/>
</dbReference>
<dbReference type="InterPro" id="IPR029787">
    <property type="entry name" value="Nucleotide_cyclase"/>
</dbReference>
<dbReference type="InterPro" id="IPR043128">
    <property type="entry name" value="Rev_trsase/Diguanyl_cyclase"/>
</dbReference>
<dbReference type="Pfam" id="PF00990">
    <property type="entry name" value="GGDEF"/>
    <property type="match status" value="1"/>
</dbReference>
<dbReference type="Gene3D" id="3.20.20.450">
    <property type="entry name" value="EAL domain"/>
    <property type="match status" value="1"/>
</dbReference>
<dbReference type="AlphaFoldDB" id="A0A1W1XET8"/>
<dbReference type="PANTHER" id="PTHR33121:SF71">
    <property type="entry name" value="OXYGEN SENSOR PROTEIN DOSP"/>
    <property type="match status" value="1"/>
</dbReference>
<dbReference type="Proteomes" id="UP000192468">
    <property type="component" value="Unassembled WGS sequence"/>
</dbReference>
<sequence length="426" mass="50215">MKTSKEIRLINANKCYFSRDKYIDFFYKHSKEKNKFHIFILDIQKFRYYNYVYGYDYGDLIINSFFESINNRLKYGSEIYRFSADKIILLIEDEEKENTINVLKEFDGKLSINNDEIKIEIKAGISTYPDDSDKPDIVLKYSEIALNYAKQQTREKYKIFKENMYNYVIKTKEAIDSIEKAVDRKEFIVYYQPLIDSKLNIVYGMEALIRWDKKELGILSPAYFIDILENTGMIIEVGKFVFEEACKKLKQCEEIGHEDLSISINVAEIQFEEKDFLSFIEKTIKDTNVNPKKIIIEITERILMSQSEYVIETLQKIREKGIKIYIDDFGTKYSSLNYLFRFPIDGIKIDKSFIDKINESKKELTIVKNIINLAEEIGIEVVAEGVEEKRQLESLIDINCNKIQGYIFSKPIDSNEIINYLNKFTL</sequence>
<name>A0A1W1XET8_9CLOT</name>
<organism evidence="3 4">
    <name type="scientific">Clostridium acidisoli DSM 12555</name>
    <dbReference type="NCBI Taxonomy" id="1121291"/>
    <lineage>
        <taxon>Bacteria</taxon>
        <taxon>Bacillati</taxon>
        <taxon>Bacillota</taxon>
        <taxon>Clostridia</taxon>
        <taxon>Eubacteriales</taxon>
        <taxon>Clostridiaceae</taxon>
        <taxon>Clostridium</taxon>
    </lineage>
</organism>
<dbReference type="SUPFAM" id="SSF141868">
    <property type="entry name" value="EAL domain-like"/>
    <property type="match status" value="1"/>
</dbReference>
<protein>
    <submittedName>
        <fullName evidence="3">Diguanylate cyclase (GGDEF) domain-containing protein</fullName>
    </submittedName>
</protein>
<dbReference type="InterPro" id="IPR035919">
    <property type="entry name" value="EAL_sf"/>
</dbReference>
<dbReference type="PROSITE" id="PS50887">
    <property type="entry name" value="GGDEF"/>
    <property type="match status" value="1"/>
</dbReference>
<dbReference type="InterPro" id="IPR050706">
    <property type="entry name" value="Cyclic-di-GMP_PDE-like"/>
</dbReference>
<dbReference type="InterPro" id="IPR000160">
    <property type="entry name" value="GGDEF_dom"/>
</dbReference>
<evidence type="ECO:0000259" key="2">
    <source>
        <dbReference type="PROSITE" id="PS50887"/>
    </source>
</evidence>
<accession>A0A1W1XET8</accession>
<dbReference type="SUPFAM" id="SSF55073">
    <property type="entry name" value="Nucleotide cyclase"/>
    <property type="match status" value="1"/>
</dbReference>
<dbReference type="RefSeq" id="WP_084115131.1">
    <property type="nucleotide sequence ID" value="NZ_FWXH01000004.1"/>
</dbReference>
<reference evidence="3 4" key="1">
    <citation type="submission" date="2017-04" db="EMBL/GenBank/DDBJ databases">
        <authorList>
            <person name="Afonso C.L."/>
            <person name="Miller P.J."/>
            <person name="Scott M.A."/>
            <person name="Spackman E."/>
            <person name="Goraichik I."/>
            <person name="Dimitrov K.M."/>
            <person name="Suarez D.L."/>
            <person name="Swayne D.E."/>
        </authorList>
    </citation>
    <scope>NUCLEOTIDE SEQUENCE [LARGE SCALE GENOMIC DNA]</scope>
    <source>
        <strain evidence="3 4">DSM 12555</strain>
    </source>
</reference>
<keyword evidence="4" id="KW-1185">Reference proteome</keyword>